<comment type="caution">
    <text evidence="2">The sequence shown here is derived from an EMBL/GenBank/DDBJ whole genome shotgun (WGS) entry which is preliminary data.</text>
</comment>
<feature type="transmembrane region" description="Helical" evidence="1">
    <location>
        <begin position="12"/>
        <end position="35"/>
    </location>
</feature>
<dbReference type="Proteomes" id="UP000438182">
    <property type="component" value="Unassembled WGS sequence"/>
</dbReference>
<dbReference type="AlphaFoldDB" id="A0A6I4NYC4"/>
<evidence type="ECO:0000256" key="1">
    <source>
        <dbReference type="SAM" id="Phobius"/>
    </source>
</evidence>
<keyword evidence="1" id="KW-1133">Transmembrane helix</keyword>
<evidence type="ECO:0000313" key="2">
    <source>
        <dbReference type="EMBL" id="MWB99316.1"/>
    </source>
</evidence>
<gene>
    <name evidence="2" type="ORF">GB864_12250</name>
</gene>
<reference evidence="2 3" key="1">
    <citation type="submission" date="2019-12" db="EMBL/GenBank/DDBJ databases">
        <authorList>
            <person name="Kim Y.S."/>
        </authorList>
    </citation>
    <scope>NUCLEOTIDE SEQUENCE [LARGE SCALE GENOMIC DNA]</scope>
    <source>
        <strain evidence="2 3">MMS17-SY077</strain>
    </source>
</reference>
<feature type="transmembrane region" description="Helical" evidence="1">
    <location>
        <begin position="47"/>
        <end position="68"/>
    </location>
</feature>
<accession>A0A6I4NYC4</accession>
<dbReference type="RefSeq" id="WP_160425454.1">
    <property type="nucleotide sequence ID" value="NZ_WSTA01000055.1"/>
</dbReference>
<evidence type="ECO:0000313" key="3">
    <source>
        <dbReference type="Proteomes" id="UP000438182"/>
    </source>
</evidence>
<keyword evidence="1" id="KW-0472">Membrane</keyword>
<organism evidence="2 3">
    <name type="scientific">Agromyces seonyuensis</name>
    <dbReference type="NCBI Taxonomy" id="2662446"/>
    <lineage>
        <taxon>Bacteria</taxon>
        <taxon>Bacillati</taxon>
        <taxon>Actinomycetota</taxon>
        <taxon>Actinomycetes</taxon>
        <taxon>Micrococcales</taxon>
        <taxon>Microbacteriaceae</taxon>
        <taxon>Agromyces</taxon>
    </lineage>
</organism>
<keyword evidence="1" id="KW-0812">Transmembrane</keyword>
<keyword evidence="3" id="KW-1185">Reference proteome</keyword>
<protein>
    <submittedName>
        <fullName evidence="2">Uncharacterized protein</fullName>
    </submittedName>
</protein>
<dbReference type="EMBL" id="WSTA01000055">
    <property type="protein sequence ID" value="MWB99316.1"/>
    <property type="molecule type" value="Genomic_DNA"/>
</dbReference>
<proteinExistence type="predicted"/>
<name>A0A6I4NYC4_9MICO</name>
<sequence>MANAPDPDESRFPLFAATLWIVAIAVLVLLAVFSFTGADSVAEGGAAFGRGLLWLLPVILAVLVVIAIRTDLARKLGLRRDPWDTDAG</sequence>